<gene>
    <name evidence="1" type="ORF">U0035_13975</name>
</gene>
<keyword evidence="2" id="KW-1185">Reference proteome</keyword>
<evidence type="ECO:0000313" key="1">
    <source>
        <dbReference type="EMBL" id="WQD36776.1"/>
    </source>
</evidence>
<dbReference type="EMBL" id="CP139960">
    <property type="protein sequence ID" value="WQD36776.1"/>
    <property type="molecule type" value="Genomic_DNA"/>
</dbReference>
<organism evidence="1 2">
    <name type="scientific">Niabella yanshanensis</name>
    <dbReference type="NCBI Taxonomy" id="577386"/>
    <lineage>
        <taxon>Bacteria</taxon>
        <taxon>Pseudomonadati</taxon>
        <taxon>Bacteroidota</taxon>
        <taxon>Chitinophagia</taxon>
        <taxon>Chitinophagales</taxon>
        <taxon>Chitinophagaceae</taxon>
        <taxon>Niabella</taxon>
    </lineage>
</organism>
<evidence type="ECO:0000313" key="2">
    <source>
        <dbReference type="Proteomes" id="UP001325680"/>
    </source>
</evidence>
<dbReference type="PROSITE" id="PS51257">
    <property type="entry name" value="PROKAR_LIPOPROTEIN"/>
    <property type="match status" value="1"/>
</dbReference>
<reference evidence="1 2" key="1">
    <citation type="submission" date="2023-12" db="EMBL/GenBank/DDBJ databases">
        <title>Genome sequencing and assembly of bacterial species from a model synthetic community.</title>
        <authorList>
            <person name="Hogle S.L."/>
        </authorList>
    </citation>
    <scope>NUCLEOTIDE SEQUENCE [LARGE SCALE GENOMIC DNA]</scope>
    <source>
        <strain evidence="1 2">HAMBI_3031</strain>
    </source>
</reference>
<dbReference type="Proteomes" id="UP001325680">
    <property type="component" value="Chromosome"/>
</dbReference>
<proteinExistence type="predicted"/>
<protein>
    <recommendedName>
        <fullName evidence="3">Lipoprotein</fullName>
    </recommendedName>
</protein>
<evidence type="ECO:0008006" key="3">
    <source>
        <dbReference type="Google" id="ProtNLM"/>
    </source>
</evidence>
<name>A0ABZ0W3W8_9BACT</name>
<sequence length="340" mass="39194">MKWCLFLIVFALLLSCKQNSRQIEPAVYYWKSQFNPGSFEKSKLDSLQIQTLYIKFFDIAWNGATSQALPVAKLYARDTAYLRSKKIIPTVFITNEVFYKLDSAGVKTLAKNTGTLIQKYIALYRLNKVPEVQMDCDWTASTRHKYFYFLKEIKAQLKAPVLSATIRLHQVKYTTSSGVPPVDRGLLMCYNMGNLQKEQTANSIIDPEEFGKYQSSIQSYPLSLDVGLPLFDWYVLFRDHHYAGLLSAVPAEVLQTFRKEGAQVYKLLRDTLVSDRALKAGDILRYENSDVESLNKMVMQLNKKLTTKNLRVALYHCDSTILSKYNLHDLENFYSGLRRY</sequence>
<dbReference type="RefSeq" id="WP_162817814.1">
    <property type="nucleotide sequence ID" value="NZ_CP139960.1"/>
</dbReference>
<accession>A0ABZ0W3W8</accession>